<proteinExistence type="predicted"/>
<dbReference type="Gene3D" id="3.10.180.10">
    <property type="entry name" value="2,3-Dihydroxybiphenyl 1,2-Dioxygenase, domain 1"/>
    <property type="match status" value="1"/>
</dbReference>
<dbReference type="InterPro" id="IPR037523">
    <property type="entry name" value="VOC_core"/>
</dbReference>
<keyword evidence="4" id="KW-1185">Reference proteome</keyword>
<dbReference type="Proteomes" id="UP000198531">
    <property type="component" value="Unassembled WGS sequence"/>
</dbReference>
<evidence type="ECO:0000259" key="2">
    <source>
        <dbReference type="PROSITE" id="PS51819"/>
    </source>
</evidence>
<evidence type="ECO:0000313" key="4">
    <source>
        <dbReference type="Proteomes" id="UP000198531"/>
    </source>
</evidence>
<sequence>MLTRLCRLGLEAKYLGAAREFYETRLGLAPVAESDAAVAYAVGETTVVLRRPVSTPRGGVHTHYAFSTTREAYDDWLASLSDLDPVEFSFGSSRSLYVYDPDGNCVEIGGVDDAVPEDAGSASATRPLTGIFEVVLEVTDLERAEAQFRSLGFEVSDRGEERPRVRLSGPVDLELWEPQLGIADARGGLHVDLTFRTDDPRAAVEAGGPWAAGPEVVGGGADDGAETGDGAAVGGDTEGLRVRDADGHVLTFVTDC</sequence>
<dbReference type="PROSITE" id="PS51819">
    <property type="entry name" value="VOC"/>
    <property type="match status" value="2"/>
</dbReference>
<dbReference type="RefSeq" id="WP_089806837.1">
    <property type="nucleotide sequence ID" value="NZ_FOYT01000001.1"/>
</dbReference>
<evidence type="ECO:0000256" key="1">
    <source>
        <dbReference type="SAM" id="MobiDB-lite"/>
    </source>
</evidence>
<feature type="domain" description="VOC" evidence="2">
    <location>
        <begin position="130"/>
        <end position="255"/>
    </location>
</feature>
<evidence type="ECO:0000313" key="3">
    <source>
        <dbReference type="EMBL" id="SFR47957.1"/>
    </source>
</evidence>
<dbReference type="InterPro" id="IPR029068">
    <property type="entry name" value="Glyas_Bleomycin-R_OHBP_Dase"/>
</dbReference>
<keyword evidence="3" id="KW-0223">Dioxygenase</keyword>
<dbReference type="OrthoDB" id="304574at2157"/>
<gene>
    <name evidence="3" type="ORF">SAMN04487947_1927</name>
</gene>
<dbReference type="GO" id="GO:0051213">
    <property type="term" value="F:dioxygenase activity"/>
    <property type="evidence" value="ECO:0007669"/>
    <property type="project" value="UniProtKB-KW"/>
</dbReference>
<feature type="compositionally biased region" description="Low complexity" evidence="1">
    <location>
        <begin position="206"/>
        <end position="215"/>
    </location>
</feature>
<organism evidence="3 4">
    <name type="scientific">Halogeometricum rufum</name>
    <dbReference type="NCBI Taxonomy" id="553469"/>
    <lineage>
        <taxon>Archaea</taxon>
        <taxon>Methanobacteriati</taxon>
        <taxon>Methanobacteriota</taxon>
        <taxon>Stenosarchaea group</taxon>
        <taxon>Halobacteria</taxon>
        <taxon>Halobacteriales</taxon>
        <taxon>Haloferacaceae</taxon>
        <taxon>Halogeometricum</taxon>
    </lineage>
</organism>
<dbReference type="STRING" id="553469.SAMN04487947_1927"/>
<feature type="region of interest" description="Disordered" evidence="1">
    <location>
        <begin position="206"/>
        <end position="237"/>
    </location>
</feature>
<feature type="domain" description="VOC" evidence="2">
    <location>
        <begin position="4"/>
        <end position="111"/>
    </location>
</feature>
<protein>
    <submittedName>
        <fullName evidence="3">Catechol-2,3-dioxygenase</fullName>
    </submittedName>
</protein>
<dbReference type="EMBL" id="FOYT01000001">
    <property type="protein sequence ID" value="SFR47957.1"/>
    <property type="molecule type" value="Genomic_DNA"/>
</dbReference>
<reference evidence="4" key="1">
    <citation type="submission" date="2016-10" db="EMBL/GenBank/DDBJ databases">
        <authorList>
            <person name="Varghese N."/>
            <person name="Submissions S."/>
        </authorList>
    </citation>
    <scope>NUCLEOTIDE SEQUENCE [LARGE SCALE GENOMIC DNA]</scope>
    <source>
        <strain evidence="4">CGMCC 1.7736</strain>
    </source>
</reference>
<dbReference type="SUPFAM" id="SSF54593">
    <property type="entry name" value="Glyoxalase/Bleomycin resistance protein/Dihydroxybiphenyl dioxygenase"/>
    <property type="match status" value="2"/>
</dbReference>
<name>A0A1I6H0S5_9EURY</name>
<accession>A0A1I6H0S5</accession>
<keyword evidence="3" id="KW-0560">Oxidoreductase</keyword>
<dbReference type="AlphaFoldDB" id="A0A1I6H0S5"/>